<comment type="pathway">
    <text evidence="2">Mycotoxin biosynthesis.</text>
</comment>
<dbReference type="CDD" id="cd11040">
    <property type="entry name" value="CYP7_CYP8-like"/>
    <property type="match status" value="1"/>
</dbReference>
<evidence type="ECO:0000256" key="1">
    <source>
        <dbReference type="ARBA" id="ARBA00001971"/>
    </source>
</evidence>
<gene>
    <name evidence="10" type="ORF">B0I35DRAFT_427234</name>
</gene>
<comment type="cofactor">
    <cofactor evidence="1 8">
        <name>heme</name>
        <dbReference type="ChEBI" id="CHEBI:30413"/>
    </cofactor>
</comment>
<comment type="caution">
    <text evidence="10">The sequence shown here is derived from an EMBL/GenBank/DDBJ whole genome shotgun (WGS) entry which is preliminary data.</text>
</comment>
<evidence type="ECO:0000313" key="10">
    <source>
        <dbReference type="EMBL" id="KAH7323167.1"/>
    </source>
</evidence>
<dbReference type="GO" id="GO:0020037">
    <property type="term" value="F:heme binding"/>
    <property type="evidence" value="ECO:0007669"/>
    <property type="project" value="InterPro"/>
</dbReference>
<reference evidence="10" key="1">
    <citation type="journal article" date="2021" name="Nat. Commun.">
        <title>Genetic determinants of endophytism in the Arabidopsis root mycobiome.</title>
        <authorList>
            <person name="Mesny F."/>
            <person name="Miyauchi S."/>
            <person name="Thiergart T."/>
            <person name="Pickel B."/>
            <person name="Atanasova L."/>
            <person name="Karlsson M."/>
            <person name="Huettel B."/>
            <person name="Barry K.W."/>
            <person name="Haridas S."/>
            <person name="Chen C."/>
            <person name="Bauer D."/>
            <person name="Andreopoulos W."/>
            <person name="Pangilinan J."/>
            <person name="LaButti K."/>
            <person name="Riley R."/>
            <person name="Lipzen A."/>
            <person name="Clum A."/>
            <person name="Drula E."/>
            <person name="Henrissat B."/>
            <person name="Kohler A."/>
            <person name="Grigoriev I.V."/>
            <person name="Martin F.M."/>
            <person name="Hacquard S."/>
        </authorList>
    </citation>
    <scope>NUCLEOTIDE SEQUENCE</scope>
    <source>
        <strain evidence="10">MPI-CAGE-CH-0235</strain>
    </source>
</reference>
<dbReference type="AlphaFoldDB" id="A0A8K0SWE8"/>
<evidence type="ECO:0000256" key="3">
    <source>
        <dbReference type="ARBA" id="ARBA00010617"/>
    </source>
</evidence>
<dbReference type="PANTHER" id="PTHR24304">
    <property type="entry name" value="CYTOCHROME P450 FAMILY 7"/>
    <property type="match status" value="1"/>
</dbReference>
<keyword evidence="9" id="KW-0812">Transmembrane</keyword>
<proteinExistence type="inferred from homology"/>
<keyword evidence="11" id="KW-1185">Reference proteome</keyword>
<dbReference type="GO" id="GO:0008395">
    <property type="term" value="F:steroid hydroxylase activity"/>
    <property type="evidence" value="ECO:0007669"/>
    <property type="project" value="TreeGrafter"/>
</dbReference>
<name>A0A8K0SWE8_9HYPO</name>
<keyword evidence="7" id="KW-0560">Oxidoreductase</keyword>
<evidence type="ECO:0000256" key="8">
    <source>
        <dbReference type="PIRSR" id="PIRSR602403-1"/>
    </source>
</evidence>
<dbReference type="SUPFAM" id="SSF48264">
    <property type="entry name" value="Cytochrome P450"/>
    <property type="match status" value="1"/>
</dbReference>
<sequence>MNTFFPTSLSTAIFAATFPAAALLIWRLWMFTIRPWIWPSEPKTVPYWIPFFGHFYSFFSDCHQLIDDSVRYFADTKEPFAFQLCGVTIYCLSNPEHVTGILDGAPWTHGMDFTHFISEIMQKFGVSLHDVRRAEYSPQPGDEYYIEGNRVNPKNLSLIHFVEDLYKRQFLEPNNLGKLSKVFVNSIQRTLQFEQLEFDFCTKEYNSGLYSAEQPESRREVSLYSLVAGTMVEATLHALFGPYLHRVEPDIVNQVIQFNAHAWILFYGLPDLFGLAPVCGPRDRIKAAFRAFIRLPEEQRSEQCYAFENLLKWMEVLNMEEESRIGLLFLFFFASIANEQNACYWFVAHMIYDKSLLEVATHEIAPAWESGELDVDFLISKCPTLDAIFNETLRQRTNTFGWRVVKEKTTICGKLLQPGVPVMVPMRLLHTNKEAWGSTVDVFDPSRFIRKKTLARQPSYRPFASGPTYCPGRILAKRETYAFIATLLHRYSIELLHDRGRLDGKQQFPLMEVYRPPTGVKGPLPGMDLHVGLQVKKE</sequence>
<keyword evidence="9" id="KW-0472">Membrane</keyword>
<dbReference type="InterPro" id="IPR001128">
    <property type="entry name" value="Cyt_P450"/>
</dbReference>
<feature type="binding site" description="axial binding residue" evidence="8">
    <location>
        <position position="470"/>
    </location>
    <ligand>
        <name>heme</name>
        <dbReference type="ChEBI" id="CHEBI:30413"/>
    </ligand>
    <ligandPart>
        <name>Fe</name>
        <dbReference type="ChEBI" id="CHEBI:18248"/>
    </ligandPart>
</feature>
<dbReference type="EMBL" id="JAGPNK010000004">
    <property type="protein sequence ID" value="KAH7323167.1"/>
    <property type="molecule type" value="Genomic_DNA"/>
</dbReference>
<dbReference type="GO" id="GO:0005506">
    <property type="term" value="F:iron ion binding"/>
    <property type="evidence" value="ECO:0007669"/>
    <property type="project" value="InterPro"/>
</dbReference>
<evidence type="ECO:0000256" key="7">
    <source>
        <dbReference type="ARBA" id="ARBA00023033"/>
    </source>
</evidence>
<dbReference type="PRINTS" id="PR00465">
    <property type="entry name" value="EP450IV"/>
</dbReference>
<organism evidence="10 11">
    <name type="scientific">Stachybotrys elegans</name>
    <dbReference type="NCBI Taxonomy" id="80388"/>
    <lineage>
        <taxon>Eukaryota</taxon>
        <taxon>Fungi</taxon>
        <taxon>Dikarya</taxon>
        <taxon>Ascomycota</taxon>
        <taxon>Pezizomycotina</taxon>
        <taxon>Sordariomycetes</taxon>
        <taxon>Hypocreomycetidae</taxon>
        <taxon>Hypocreales</taxon>
        <taxon>Stachybotryaceae</taxon>
        <taxon>Stachybotrys</taxon>
    </lineage>
</organism>
<keyword evidence="6 8" id="KW-0408">Iron</keyword>
<dbReference type="InterPro" id="IPR050529">
    <property type="entry name" value="CYP450_sterol_14alpha_dmase"/>
</dbReference>
<comment type="similarity">
    <text evidence="3">Belongs to the cytochrome P450 family.</text>
</comment>
<evidence type="ECO:0000256" key="5">
    <source>
        <dbReference type="ARBA" id="ARBA00022723"/>
    </source>
</evidence>
<evidence type="ECO:0000256" key="9">
    <source>
        <dbReference type="SAM" id="Phobius"/>
    </source>
</evidence>
<accession>A0A8K0SWE8</accession>
<dbReference type="InterPro" id="IPR002403">
    <property type="entry name" value="Cyt_P450_E_grp-IV"/>
</dbReference>
<dbReference type="Pfam" id="PF00067">
    <property type="entry name" value="p450"/>
    <property type="match status" value="1"/>
</dbReference>
<dbReference type="Gene3D" id="1.10.630.10">
    <property type="entry name" value="Cytochrome P450"/>
    <property type="match status" value="1"/>
</dbReference>
<keyword evidence="5 8" id="KW-0479">Metal-binding</keyword>
<keyword evidence="4 8" id="KW-0349">Heme</keyword>
<feature type="transmembrane region" description="Helical" evidence="9">
    <location>
        <begin position="12"/>
        <end position="29"/>
    </location>
</feature>
<keyword evidence="7" id="KW-0503">Monooxygenase</keyword>
<evidence type="ECO:0000256" key="2">
    <source>
        <dbReference type="ARBA" id="ARBA00004685"/>
    </source>
</evidence>
<dbReference type="OrthoDB" id="1470350at2759"/>
<evidence type="ECO:0000313" key="11">
    <source>
        <dbReference type="Proteomes" id="UP000813444"/>
    </source>
</evidence>
<dbReference type="InterPro" id="IPR036396">
    <property type="entry name" value="Cyt_P450_sf"/>
</dbReference>
<evidence type="ECO:0000256" key="6">
    <source>
        <dbReference type="ARBA" id="ARBA00023004"/>
    </source>
</evidence>
<protein>
    <submittedName>
        <fullName evidence="10">Cytochrome P450</fullName>
    </submittedName>
</protein>
<dbReference type="Proteomes" id="UP000813444">
    <property type="component" value="Unassembled WGS sequence"/>
</dbReference>
<evidence type="ECO:0000256" key="4">
    <source>
        <dbReference type="ARBA" id="ARBA00022617"/>
    </source>
</evidence>
<dbReference type="GO" id="GO:0016705">
    <property type="term" value="F:oxidoreductase activity, acting on paired donors, with incorporation or reduction of molecular oxygen"/>
    <property type="evidence" value="ECO:0007669"/>
    <property type="project" value="InterPro"/>
</dbReference>
<keyword evidence="9" id="KW-1133">Transmembrane helix</keyword>
<dbReference type="PANTHER" id="PTHR24304:SF2">
    <property type="entry name" value="24-HYDROXYCHOLESTEROL 7-ALPHA-HYDROXYLASE"/>
    <property type="match status" value="1"/>
</dbReference>